<dbReference type="Proteomes" id="UP000827872">
    <property type="component" value="Linkage Group LG04"/>
</dbReference>
<keyword evidence="1" id="KW-0547">Nucleotide-binding</keyword>
<name>A0ACB8FFV4_9SAUR</name>
<gene>
    <name evidence="1" type="primary">DDX10_2</name>
    <name evidence="1" type="ORF">K3G42_011020</name>
</gene>
<protein>
    <submittedName>
        <fullName evidence="1">ATPdependent RNA helicase</fullName>
    </submittedName>
</protein>
<accession>A0ACB8FFV4</accession>
<organism evidence="1 2">
    <name type="scientific">Sphaerodactylus townsendi</name>
    <dbReference type="NCBI Taxonomy" id="933632"/>
    <lineage>
        <taxon>Eukaryota</taxon>
        <taxon>Metazoa</taxon>
        <taxon>Chordata</taxon>
        <taxon>Craniata</taxon>
        <taxon>Vertebrata</taxon>
        <taxon>Euteleostomi</taxon>
        <taxon>Lepidosauria</taxon>
        <taxon>Squamata</taxon>
        <taxon>Bifurcata</taxon>
        <taxon>Gekkota</taxon>
        <taxon>Sphaerodactylidae</taxon>
        <taxon>Sphaerodactylus</taxon>
    </lineage>
</organism>
<sequence>MNSSEQSKPKLKKKITKTKEAKKVLKRKFKVNTKIVFTEEGELIQQWPPAQKKSVENKAEQSDDSGGIDLERAKERLQEEDKFDKEEYRKKIKEKHRDLPGWHGSKYTELETTLELYHQGSYQGLRLLKED</sequence>
<evidence type="ECO:0000313" key="1">
    <source>
        <dbReference type="EMBL" id="KAH8004425.1"/>
    </source>
</evidence>
<reference evidence="1" key="1">
    <citation type="submission" date="2021-08" db="EMBL/GenBank/DDBJ databases">
        <title>The first chromosome-level gecko genome reveals the dynamic sex chromosomes of Neotropical dwarf geckos (Sphaerodactylidae: Sphaerodactylus).</title>
        <authorList>
            <person name="Pinto B.J."/>
            <person name="Keating S.E."/>
            <person name="Gamble T."/>
        </authorList>
    </citation>
    <scope>NUCLEOTIDE SEQUENCE</scope>
    <source>
        <strain evidence="1">TG3544</strain>
    </source>
</reference>
<keyword evidence="1" id="KW-0347">Helicase</keyword>
<evidence type="ECO:0000313" key="2">
    <source>
        <dbReference type="Proteomes" id="UP000827872"/>
    </source>
</evidence>
<keyword evidence="2" id="KW-1185">Reference proteome</keyword>
<proteinExistence type="predicted"/>
<keyword evidence="1" id="KW-0067">ATP-binding</keyword>
<comment type="caution">
    <text evidence="1">The sequence shown here is derived from an EMBL/GenBank/DDBJ whole genome shotgun (WGS) entry which is preliminary data.</text>
</comment>
<keyword evidence="1" id="KW-0378">Hydrolase</keyword>
<dbReference type="EMBL" id="CM037617">
    <property type="protein sequence ID" value="KAH8004425.1"/>
    <property type="molecule type" value="Genomic_DNA"/>
</dbReference>